<dbReference type="RefSeq" id="WP_068648144.1">
    <property type="nucleotide sequence ID" value="NZ_CP043611.1"/>
</dbReference>
<dbReference type="PANTHER" id="PTHR43744">
    <property type="entry name" value="ABC TRANSPORTER PERMEASE PROTEIN MG189-RELATED-RELATED"/>
    <property type="match status" value="1"/>
</dbReference>
<dbReference type="SUPFAM" id="SSF161098">
    <property type="entry name" value="MetI-like"/>
    <property type="match status" value="1"/>
</dbReference>
<evidence type="ECO:0000256" key="2">
    <source>
        <dbReference type="ARBA" id="ARBA00022448"/>
    </source>
</evidence>
<dbReference type="GO" id="GO:0005886">
    <property type="term" value="C:plasma membrane"/>
    <property type="evidence" value="ECO:0007669"/>
    <property type="project" value="UniProtKB-SubCell"/>
</dbReference>
<keyword evidence="10" id="KW-1185">Reference proteome</keyword>
<keyword evidence="2 7" id="KW-0813">Transport</keyword>
<dbReference type="EMBL" id="LVJI01000009">
    <property type="protein sequence ID" value="OAB47118.1"/>
    <property type="molecule type" value="Genomic_DNA"/>
</dbReference>
<evidence type="ECO:0000256" key="5">
    <source>
        <dbReference type="ARBA" id="ARBA00022989"/>
    </source>
</evidence>
<dbReference type="PANTHER" id="PTHR43744:SF3">
    <property type="entry name" value="LACTOSE TRANSPORT SYSTEM PERMEASE PROTEIN LACG"/>
    <property type="match status" value="1"/>
</dbReference>
<keyword evidence="5 7" id="KW-1133">Transmembrane helix</keyword>
<dbReference type="OrthoDB" id="9794684at2"/>
<feature type="domain" description="ABC transmembrane type-1" evidence="8">
    <location>
        <begin position="73"/>
        <end position="262"/>
    </location>
</feature>
<dbReference type="InterPro" id="IPR000515">
    <property type="entry name" value="MetI-like"/>
</dbReference>
<dbReference type="PROSITE" id="PS50928">
    <property type="entry name" value="ABC_TM1"/>
    <property type="match status" value="1"/>
</dbReference>
<evidence type="ECO:0000256" key="1">
    <source>
        <dbReference type="ARBA" id="ARBA00004651"/>
    </source>
</evidence>
<keyword evidence="3" id="KW-1003">Cell membrane</keyword>
<organism evidence="9 10">
    <name type="scientific">Paenibacillus antarcticus</name>
    <dbReference type="NCBI Taxonomy" id="253703"/>
    <lineage>
        <taxon>Bacteria</taxon>
        <taxon>Bacillati</taxon>
        <taxon>Bacillota</taxon>
        <taxon>Bacilli</taxon>
        <taxon>Bacillales</taxon>
        <taxon>Paenibacillaceae</taxon>
        <taxon>Paenibacillus</taxon>
    </lineage>
</organism>
<feature type="transmembrane region" description="Helical" evidence="7">
    <location>
        <begin position="184"/>
        <end position="209"/>
    </location>
</feature>
<dbReference type="GO" id="GO:0055085">
    <property type="term" value="P:transmembrane transport"/>
    <property type="evidence" value="ECO:0007669"/>
    <property type="project" value="InterPro"/>
</dbReference>
<sequence>MYKLKYTIASILKYLSLIIATLVVLIPIVVIIFASLKTGQEYATSNPLEPPTNWFNFANYSKAFVGGKMLLGFANTIFILIVSIIGATLIGSMVAYILSRFKFRGRKLLMTAFLLATLIPSVTTQVATFKIIDFLHLVDTRFAPIILYLGTDIIAVYIFLQFLDSISESLDESAMLDGASYFTIYFRIILPLLAPAIVTVIIVKGVNIYNDFYTPFLYMPSQDLQVISTALFKFKGPYGSQWEVICAAIIISIIPITIAFVSLQKYIYNGFAQGSVK</sequence>
<name>A0A168PVR6_9BACL</name>
<feature type="transmembrane region" description="Helical" evidence="7">
    <location>
        <begin position="242"/>
        <end position="263"/>
    </location>
</feature>
<feature type="transmembrane region" description="Helical" evidence="7">
    <location>
        <begin position="77"/>
        <end position="98"/>
    </location>
</feature>
<evidence type="ECO:0000313" key="9">
    <source>
        <dbReference type="EMBL" id="OAB47118.1"/>
    </source>
</evidence>
<dbReference type="InterPro" id="IPR035906">
    <property type="entry name" value="MetI-like_sf"/>
</dbReference>
<dbReference type="CDD" id="cd06261">
    <property type="entry name" value="TM_PBP2"/>
    <property type="match status" value="1"/>
</dbReference>
<gene>
    <name evidence="9" type="ORF">PBAT_07495</name>
</gene>
<reference evidence="9 10" key="1">
    <citation type="submission" date="2016-03" db="EMBL/GenBank/DDBJ databases">
        <title>Draft genome sequence of Paenibacillus antarcticus CECT 5836.</title>
        <authorList>
            <person name="Shin S.-K."/>
            <person name="Yi H."/>
        </authorList>
    </citation>
    <scope>NUCLEOTIDE SEQUENCE [LARGE SCALE GENOMIC DNA]</scope>
    <source>
        <strain evidence="9 10">CECT 5836</strain>
    </source>
</reference>
<evidence type="ECO:0000313" key="10">
    <source>
        <dbReference type="Proteomes" id="UP000077355"/>
    </source>
</evidence>
<dbReference type="Pfam" id="PF00528">
    <property type="entry name" value="BPD_transp_1"/>
    <property type="match status" value="1"/>
</dbReference>
<evidence type="ECO:0000259" key="8">
    <source>
        <dbReference type="PROSITE" id="PS50928"/>
    </source>
</evidence>
<dbReference type="AlphaFoldDB" id="A0A168PVR6"/>
<proteinExistence type="inferred from homology"/>
<accession>A0A168PVR6</accession>
<evidence type="ECO:0000256" key="4">
    <source>
        <dbReference type="ARBA" id="ARBA00022692"/>
    </source>
</evidence>
<evidence type="ECO:0000256" key="6">
    <source>
        <dbReference type="ARBA" id="ARBA00023136"/>
    </source>
</evidence>
<keyword evidence="6 7" id="KW-0472">Membrane</keyword>
<comment type="similarity">
    <text evidence="7">Belongs to the binding-protein-dependent transport system permease family.</text>
</comment>
<feature type="transmembrane region" description="Helical" evidence="7">
    <location>
        <begin position="12"/>
        <end position="36"/>
    </location>
</feature>
<dbReference type="Proteomes" id="UP000077355">
    <property type="component" value="Unassembled WGS sequence"/>
</dbReference>
<protein>
    <submittedName>
        <fullName evidence="9">Sugar ABC transporter permease</fullName>
    </submittedName>
</protein>
<keyword evidence="4 7" id="KW-0812">Transmembrane</keyword>
<comment type="subcellular location">
    <subcellularLocation>
        <location evidence="1 7">Cell membrane</location>
        <topology evidence="1 7">Multi-pass membrane protein</topology>
    </subcellularLocation>
</comment>
<comment type="caution">
    <text evidence="9">The sequence shown here is derived from an EMBL/GenBank/DDBJ whole genome shotgun (WGS) entry which is preliminary data.</text>
</comment>
<evidence type="ECO:0000256" key="7">
    <source>
        <dbReference type="RuleBase" id="RU363032"/>
    </source>
</evidence>
<dbReference type="Gene3D" id="1.10.3720.10">
    <property type="entry name" value="MetI-like"/>
    <property type="match status" value="1"/>
</dbReference>
<feature type="transmembrane region" description="Helical" evidence="7">
    <location>
        <begin position="110"/>
        <end position="132"/>
    </location>
</feature>
<feature type="transmembrane region" description="Helical" evidence="7">
    <location>
        <begin position="144"/>
        <end position="163"/>
    </location>
</feature>
<evidence type="ECO:0000256" key="3">
    <source>
        <dbReference type="ARBA" id="ARBA00022475"/>
    </source>
</evidence>